<reference evidence="4" key="1">
    <citation type="submission" date="2023-08" db="EMBL/GenBank/DDBJ databases">
        <authorList>
            <person name="Chen Y."/>
            <person name="Shah S."/>
            <person name="Dougan E. K."/>
            <person name="Thang M."/>
            <person name="Chan C."/>
        </authorList>
    </citation>
    <scope>NUCLEOTIDE SEQUENCE</scope>
</reference>
<proteinExistence type="predicted"/>
<feature type="domain" description="Dystroglycan-type cadherin-like" evidence="3">
    <location>
        <begin position="219"/>
        <end position="313"/>
    </location>
</feature>
<keyword evidence="2" id="KW-0732">Signal</keyword>
<evidence type="ECO:0000256" key="2">
    <source>
        <dbReference type="SAM" id="SignalP"/>
    </source>
</evidence>
<feature type="domain" description="Dystroglycan-type cadherin-like" evidence="3">
    <location>
        <begin position="99"/>
        <end position="194"/>
    </location>
</feature>
<feature type="region of interest" description="Disordered" evidence="1">
    <location>
        <begin position="411"/>
        <end position="439"/>
    </location>
</feature>
<feature type="signal peptide" evidence="2">
    <location>
        <begin position="1"/>
        <end position="27"/>
    </location>
</feature>
<dbReference type="PANTHER" id="PTHR21559:SF21">
    <property type="entry name" value="DYSTROGLYCAN 1"/>
    <property type="match status" value="1"/>
</dbReference>
<feature type="region of interest" description="Disordered" evidence="1">
    <location>
        <begin position="191"/>
        <end position="211"/>
    </location>
</feature>
<dbReference type="Proteomes" id="UP001178507">
    <property type="component" value="Unassembled WGS sequence"/>
</dbReference>
<evidence type="ECO:0000313" key="4">
    <source>
        <dbReference type="EMBL" id="CAJ1370993.1"/>
    </source>
</evidence>
<dbReference type="GO" id="GO:0005509">
    <property type="term" value="F:calcium ion binding"/>
    <property type="evidence" value="ECO:0007669"/>
    <property type="project" value="InterPro"/>
</dbReference>
<evidence type="ECO:0000259" key="3">
    <source>
        <dbReference type="SMART" id="SM00736"/>
    </source>
</evidence>
<evidence type="ECO:0000256" key="1">
    <source>
        <dbReference type="SAM" id="MobiDB-lite"/>
    </source>
</evidence>
<dbReference type="Pfam" id="PF05345">
    <property type="entry name" value="He_PIG"/>
    <property type="match status" value="5"/>
</dbReference>
<dbReference type="SMART" id="SM00736">
    <property type="entry name" value="CADG"/>
    <property type="match status" value="5"/>
</dbReference>
<name>A0AA36MKI4_9DINO</name>
<keyword evidence="5" id="KW-1185">Reference proteome</keyword>
<evidence type="ECO:0000313" key="5">
    <source>
        <dbReference type="Proteomes" id="UP001178507"/>
    </source>
</evidence>
<dbReference type="Gene3D" id="2.60.40.10">
    <property type="entry name" value="Immunoglobulins"/>
    <property type="match status" value="5"/>
</dbReference>
<sequence>MDWCIHKAPGHCLACLPFMWLLIGVQASDRLLGSMPHNQEEVFNLAVAKAKVNAKSQHCVEDLRNMQSWPDDWRKYCCDEVGLGCIGVTTTAPTVTKIVLASPTLTVPVGQHFEHREAAEVTPEDENGEVTLRALQQGGADLPSWLHFDPANRKFSGTPTSKQELHIVVQASNEAGFLSEQSIHLKVTDEAVAPETSSGTSAGASSDTSAAAQQAEAPIVIQGLPDVTATVGKPFSTLVPSNTMVDPNGGSVTMSMSLGDGGLPDWLSFEGEALHGQPPVSGDFQLSVRAKNKAGLEASTPLLLHVKPAPAPPAAAPAAAAPAAAAPAAAAPAAAAPAAAAPAAAAPAAAAPAAAAPAAAAPAAAAPAAAAPAAAAPAAAAPAAAAPAAVAPAAAAPAAAAPAAVAPAAAAPAPAAPPAPETGKDQQASPKAEASQAVPSVVFQTEHQRLTVGVPFKHVAPRTEFKGSSAAVTFQAAGEGSAPLPEWLSFDPDTLTLSGVPSKPGVEWIIIKAMSDSQAAAQTIRLEIVPAKPPTAGSLPDKVSALGDPFGMTIPSSTMVEPQGQNLDFSASLQEGAPLPDWLHFDAEQRTFSGLPDQEQQLQISVTGTNPQGLSASTGFSLKVGRAPLLVKPLPVADSWVGAPLNLEVPGNVIVDPHGGNVTLTASLQGKPLPDWLHFDADARTFSGTPQQVEDLDIAVTGTSDAGISETTQLRVHIYAGEDQIDPIVEEANKLLARSQVEVPELGAPTYCGTSDVSYEPLDMNMTKALGSLGLEALSVTECQLLCRDTRDCAFFSFYFPLKKLSL</sequence>
<feature type="domain" description="Dystroglycan-type cadherin-like" evidence="3">
    <location>
        <begin position="629"/>
        <end position="725"/>
    </location>
</feature>
<feature type="domain" description="Dystroglycan-type cadherin-like" evidence="3">
    <location>
        <begin position="541"/>
        <end position="628"/>
    </location>
</feature>
<dbReference type="GO" id="GO:0043236">
    <property type="term" value="F:laminin binding"/>
    <property type="evidence" value="ECO:0007669"/>
    <property type="project" value="TreeGrafter"/>
</dbReference>
<dbReference type="PANTHER" id="PTHR21559">
    <property type="entry name" value="DYSTROGLYCAN-RELATED"/>
    <property type="match status" value="1"/>
</dbReference>
<feature type="domain" description="Dystroglycan-type cadherin-like" evidence="3">
    <location>
        <begin position="433"/>
        <end position="535"/>
    </location>
</feature>
<dbReference type="AlphaFoldDB" id="A0AA36MKI4"/>
<protein>
    <recommendedName>
        <fullName evidence="3">Dystroglycan-type cadherin-like domain-containing protein</fullName>
    </recommendedName>
</protein>
<dbReference type="GO" id="GO:0016011">
    <property type="term" value="C:dystroglycan complex"/>
    <property type="evidence" value="ECO:0007669"/>
    <property type="project" value="TreeGrafter"/>
</dbReference>
<dbReference type="InterPro" id="IPR013783">
    <property type="entry name" value="Ig-like_fold"/>
</dbReference>
<dbReference type="EMBL" id="CAUJNA010000047">
    <property type="protein sequence ID" value="CAJ1370993.1"/>
    <property type="molecule type" value="Genomic_DNA"/>
</dbReference>
<dbReference type="SUPFAM" id="SSF49313">
    <property type="entry name" value="Cadherin-like"/>
    <property type="match status" value="5"/>
</dbReference>
<feature type="chain" id="PRO_5041328977" description="Dystroglycan-type cadherin-like domain-containing protein" evidence="2">
    <location>
        <begin position="28"/>
        <end position="807"/>
    </location>
</feature>
<dbReference type="InterPro" id="IPR015919">
    <property type="entry name" value="Cadherin-like_sf"/>
</dbReference>
<comment type="caution">
    <text evidence="4">The sequence shown here is derived from an EMBL/GenBank/DDBJ whole genome shotgun (WGS) entry which is preliminary data.</text>
</comment>
<accession>A0AA36MKI4</accession>
<dbReference type="InterPro" id="IPR006644">
    <property type="entry name" value="Cadg"/>
</dbReference>
<feature type="compositionally biased region" description="Low complexity" evidence="1">
    <location>
        <begin position="193"/>
        <end position="211"/>
    </location>
</feature>
<gene>
    <name evidence="4" type="ORF">EVOR1521_LOCUS1430</name>
</gene>
<organism evidence="4 5">
    <name type="scientific">Effrenium voratum</name>
    <dbReference type="NCBI Taxonomy" id="2562239"/>
    <lineage>
        <taxon>Eukaryota</taxon>
        <taxon>Sar</taxon>
        <taxon>Alveolata</taxon>
        <taxon>Dinophyceae</taxon>
        <taxon>Suessiales</taxon>
        <taxon>Symbiodiniaceae</taxon>
        <taxon>Effrenium</taxon>
    </lineage>
</organism>